<reference evidence="1 2" key="1">
    <citation type="submission" date="2019-12" db="EMBL/GenBank/DDBJ databases">
        <title>Hymenobacter sp. HMF4947 Genome sequencing and assembly.</title>
        <authorList>
            <person name="Kang H."/>
            <person name="Cha I."/>
            <person name="Kim H."/>
            <person name="Joh K."/>
        </authorList>
    </citation>
    <scope>NUCLEOTIDE SEQUENCE [LARGE SCALE GENOMIC DNA]</scope>
    <source>
        <strain evidence="1 2">HMF4947</strain>
    </source>
</reference>
<dbReference type="AlphaFoldDB" id="A0A7K1TD01"/>
<dbReference type="PANTHER" id="PTHR38436">
    <property type="entry name" value="POLYKETIDE CYCLASE SNOAL-LIKE DOMAIN"/>
    <property type="match status" value="1"/>
</dbReference>
<evidence type="ECO:0000313" key="1">
    <source>
        <dbReference type="EMBL" id="MVN76071.1"/>
    </source>
</evidence>
<protein>
    <submittedName>
        <fullName evidence="1">Ester cyclase</fullName>
    </submittedName>
</protein>
<accession>A0A7K1TD01</accession>
<dbReference type="PANTHER" id="PTHR38436:SF1">
    <property type="entry name" value="ESTER CYCLASE"/>
    <property type="match status" value="1"/>
</dbReference>
<dbReference type="Pfam" id="PF07366">
    <property type="entry name" value="SnoaL"/>
    <property type="match status" value="1"/>
</dbReference>
<dbReference type="InterPro" id="IPR032710">
    <property type="entry name" value="NTF2-like_dom_sf"/>
</dbReference>
<proteinExistence type="predicted"/>
<dbReference type="RefSeq" id="WP_157563554.1">
    <property type="nucleotide sequence ID" value="NZ_WQKZ01000002.1"/>
</dbReference>
<dbReference type="Proteomes" id="UP000441336">
    <property type="component" value="Unassembled WGS sequence"/>
</dbReference>
<dbReference type="Gene3D" id="3.10.450.50">
    <property type="match status" value="1"/>
</dbReference>
<dbReference type="SUPFAM" id="SSF54427">
    <property type="entry name" value="NTF2-like"/>
    <property type="match status" value="1"/>
</dbReference>
<name>A0A7K1TD01_9BACT</name>
<comment type="caution">
    <text evidence="1">The sequence shown here is derived from an EMBL/GenBank/DDBJ whole genome shotgun (WGS) entry which is preliminary data.</text>
</comment>
<dbReference type="EMBL" id="WQKZ01000002">
    <property type="protein sequence ID" value="MVN76071.1"/>
    <property type="molecule type" value="Genomic_DNA"/>
</dbReference>
<organism evidence="1 2">
    <name type="scientific">Hymenobacter ginkgonis</name>
    <dbReference type="NCBI Taxonomy" id="2682976"/>
    <lineage>
        <taxon>Bacteria</taxon>
        <taxon>Pseudomonadati</taxon>
        <taxon>Bacteroidota</taxon>
        <taxon>Cytophagia</taxon>
        <taxon>Cytophagales</taxon>
        <taxon>Hymenobacteraceae</taxon>
        <taxon>Hymenobacter</taxon>
    </lineage>
</organism>
<evidence type="ECO:0000313" key="2">
    <source>
        <dbReference type="Proteomes" id="UP000441336"/>
    </source>
</evidence>
<sequence length="138" mass="15269">MDSLLQKNKRVVQRFNQEVIAEGNLASFHELMDESFVNHSATPGAANGPGGMWHTFHNILRPALSNLQVHIHAQVAEGEVVTTRKTITGIHTGTLLGVPATEQPVAIEVMDMVRLREGKYYEHWGVNTLAAVLAHLRK</sequence>
<dbReference type="InterPro" id="IPR009959">
    <property type="entry name" value="Cyclase_SnoaL-like"/>
</dbReference>
<dbReference type="GO" id="GO:0030638">
    <property type="term" value="P:polyketide metabolic process"/>
    <property type="evidence" value="ECO:0007669"/>
    <property type="project" value="InterPro"/>
</dbReference>
<gene>
    <name evidence="1" type="ORF">GO988_07015</name>
</gene>
<keyword evidence="2" id="KW-1185">Reference proteome</keyword>